<feature type="compositionally biased region" description="Acidic residues" evidence="2">
    <location>
        <begin position="81"/>
        <end position="90"/>
    </location>
</feature>
<feature type="domain" description="C3H1-type" evidence="3">
    <location>
        <begin position="167"/>
        <end position="194"/>
    </location>
</feature>
<accession>A0A1Y2CTU0</accession>
<dbReference type="EMBL" id="MCGO01000007">
    <property type="protein sequence ID" value="ORY50449.1"/>
    <property type="molecule type" value="Genomic_DNA"/>
</dbReference>
<comment type="caution">
    <text evidence="4">The sequence shown here is derived from an EMBL/GenBank/DDBJ whole genome shotgun (WGS) entry which is preliminary data.</text>
</comment>
<dbReference type="AlphaFoldDB" id="A0A1Y2CTU0"/>
<keyword evidence="5" id="KW-1185">Reference proteome</keyword>
<evidence type="ECO:0000256" key="1">
    <source>
        <dbReference type="PROSITE-ProRule" id="PRU00723"/>
    </source>
</evidence>
<dbReference type="OrthoDB" id="2180415at2759"/>
<protein>
    <recommendedName>
        <fullName evidence="3">C3H1-type domain-containing protein</fullName>
    </recommendedName>
</protein>
<dbReference type="GO" id="GO:0008270">
    <property type="term" value="F:zinc ion binding"/>
    <property type="evidence" value="ECO:0007669"/>
    <property type="project" value="UniProtKB-KW"/>
</dbReference>
<dbReference type="Proteomes" id="UP000193642">
    <property type="component" value="Unassembled WGS sequence"/>
</dbReference>
<reference evidence="4 5" key="1">
    <citation type="submission" date="2016-07" db="EMBL/GenBank/DDBJ databases">
        <title>Pervasive Adenine N6-methylation of Active Genes in Fungi.</title>
        <authorList>
            <consortium name="DOE Joint Genome Institute"/>
            <person name="Mondo S.J."/>
            <person name="Dannebaum R.O."/>
            <person name="Kuo R.C."/>
            <person name="Labutti K."/>
            <person name="Haridas S."/>
            <person name="Kuo A."/>
            <person name="Salamov A."/>
            <person name="Ahrendt S.R."/>
            <person name="Lipzen A."/>
            <person name="Sullivan W."/>
            <person name="Andreopoulos W.B."/>
            <person name="Clum A."/>
            <person name="Lindquist E."/>
            <person name="Daum C."/>
            <person name="Ramamoorthy G.K."/>
            <person name="Gryganskyi A."/>
            <person name="Culley D."/>
            <person name="Magnuson J.K."/>
            <person name="James T.Y."/>
            <person name="O'Malley M.A."/>
            <person name="Stajich J.E."/>
            <person name="Spatafora J.W."/>
            <person name="Visel A."/>
            <person name="Grigoriev I.V."/>
        </authorList>
    </citation>
    <scope>NUCLEOTIDE SEQUENCE [LARGE SCALE GENOMIC DNA]</scope>
    <source>
        <strain evidence="4 5">JEL800</strain>
    </source>
</reference>
<keyword evidence="1" id="KW-0863">Zinc-finger</keyword>
<gene>
    <name evidence="4" type="ORF">BCR33DRAFT_713246</name>
</gene>
<dbReference type="PROSITE" id="PS50103">
    <property type="entry name" value="ZF_C3H1"/>
    <property type="match status" value="2"/>
</dbReference>
<proteinExistence type="predicted"/>
<feature type="domain" description="C3H1-type" evidence="3">
    <location>
        <begin position="212"/>
        <end position="240"/>
    </location>
</feature>
<sequence length="367" mass="41229">MSTAQMPSLANDMNSLIYQRMLFLEGIVAGYGQDILNLKNEVCRLSKGFDSSNVLPREIPKSTATSFVFEASPSVARAAEDSESDSDLLDDQSSYSSVDASTTAQPVEMNSSKLPIIIVKPEPVATEAPDQQQSQQPPTRSSSVAKLILPVFNSPSRRKRGRSPNCRKLRSICFNFASKECRKGVYCIDRHECPVCGGNHKLVLCKYVSTNTSIRERCNDWNCTGYCPFKSGCRYKHSCFKCLSFDHPSYVCKEVFEESRPESKRSIETDKSNSSPEVRKRRICDRYNRQKRCERVCEDIHSCLRCGGNHPMQECSQYSVLDKGYCSHLNCAGDCGFPTCTYSHKCLRCRMSGHGSVNCLKRPQISE</sequence>
<name>A0A1Y2CTU0_9FUNG</name>
<keyword evidence="1" id="KW-0479">Metal-binding</keyword>
<organism evidence="4 5">
    <name type="scientific">Rhizoclosmatium globosum</name>
    <dbReference type="NCBI Taxonomy" id="329046"/>
    <lineage>
        <taxon>Eukaryota</taxon>
        <taxon>Fungi</taxon>
        <taxon>Fungi incertae sedis</taxon>
        <taxon>Chytridiomycota</taxon>
        <taxon>Chytridiomycota incertae sedis</taxon>
        <taxon>Chytridiomycetes</taxon>
        <taxon>Chytridiales</taxon>
        <taxon>Chytriomycetaceae</taxon>
        <taxon>Rhizoclosmatium</taxon>
    </lineage>
</organism>
<evidence type="ECO:0000259" key="3">
    <source>
        <dbReference type="PROSITE" id="PS50103"/>
    </source>
</evidence>
<evidence type="ECO:0000313" key="5">
    <source>
        <dbReference type="Proteomes" id="UP000193642"/>
    </source>
</evidence>
<feature type="zinc finger region" description="C3H1-type" evidence="1">
    <location>
        <begin position="167"/>
        <end position="194"/>
    </location>
</feature>
<feature type="zinc finger region" description="C3H1-type" evidence="1">
    <location>
        <begin position="212"/>
        <end position="240"/>
    </location>
</feature>
<keyword evidence="1" id="KW-0862">Zinc</keyword>
<feature type="region of interest" description="Disordered" evidence="2">
    <location>
        <begin position="78"/>
        <end position="106"/>
    </location>
</feature>
<evidence type="ECO:0000313" key="4">
    <source>
        <dbReference type="EMBL" id="ORY50449.1"/>
    </source>
</evidence>
<evidence type="ECO:0000256" key="2">
    <source>
        <dbReference type="SAM" id="MobiDB-lite"/>
    </source>
</evidence>
<dbReference type="InterPro" id="IPR000571">
    <property type="entry name" value="Znf_CCCH"/>
</dbReference>